<organism evidence="9 10">
    <name type="scientific">Clostridium tetanomorphum</name>
    <dbReference type="NCBI Taxonomy" id="1553"/>
    <lineage>
        <taxon>Bacteria</taxon>
        <taxon>Bacillati</taxon>
        <taxon>Bacillota</taxon>
        <taxon>Clostridia</taxon>
        <taxon>Eubacteriales</taxon>
        <taxon>Clostridiaceae</taxon>
        <taxon>Clostridium</taxon>
    </lineage>
</organism>
<sequence>MTKFIYKASDNNLNIVKGYIEEEYMEAAEEQLRGKDLKIIYIKKSMIFNMPKLGKTTIKDELISSFCGQMAIIINTGVSILKGLEIVSEQDKKLKKVADAVLIGIRKGETLGHSMSSTGFFPKLLTDTVNSGELSGNVDEILFNMENFYQREANMKNKVKGALIYPCILLILTISMMLFFNFFIFSKISSIFEDINNLPFITKLLLKTMNYTNNNFLLLILQIFIFILAVNYIKNINKVKLYLDKIILKVPIIGEFKRNIITNRFSRSMWIFIKSAVPIINALENLELIVDNLYISKKIENAKKEIANGARIADSFEDKKVFDPITIQMMRIGEETGKLESMFLKLTSIYDRKVENSMNKLMSLVEPAFTLIIGFVVGVVIIGIALPILQMSNSIK</sequence>
<comment type="similarity">
    <text evidence="2">Belongs to the GSP F family.</text>
</comment>
<feature type="transmembrane region" description="Helical" evidence="7">
    <location>
        <begin position="163"/>
        <end position="184"/>
    </location>
</feature>
<dbReference type="PANTHER" id="PTHR30012">
    <property type="entry name" value="GENERAL SECRETION PATHWAY PROTEIN"/>
    <property type="match status" value="1"/>
</dbReference>
<dbReference type="PRINTS" id="PR00812">
    <property type="entry name" value="BCTERIALGSPF"/>
</dbReference>
<dbReference type="Gene3D" id="1.20.81.30">
    <property type="entry name" value="Type II secretion system (T2SS), domain F"/>
    <property type="match status" value="2"/>
</dbReference>
<dbReference type="Proteomes" id="UP000563151">
    <property type="component" value="Unassembled WGS sequence"/>
</dbReference>
<feature type="transmembrane region" description="Helical" evidence="7">
    <location>
        <begin position="216"/>
        <end position="233"/>
    </location>
</feature>
<keyword evidence="4 7" id="KW-0812">Transmembrane</keyword>
<dbReference type="GO" id="GO:0005886">
    <property type="term" value="C:plasma membrane"/>
    <property type="evidence" value="ECO:0007669"/>
    <property type="project" value="UniProtKB-SubCell"/>
</dbReference>
<keyword evidence="5 7" id="KW-1133">Transmembrane helix</keyword>
<protein>
    <submittedName>
        <fullName evidence="9">Type II secretion system F family protein</fullName>
    </submittedName>
</protein>
<feature type="transmembrane region" description="Helical" evidence="7">
    <location>
        <begin position="368"/>
        <end position="389"/>
    </location>
</feature>
<evidence type="ECO:0000256" key="6">
    <source>
        <dbReference type="ARBA" id="ARBA00023136"/>
    </source>
</evidence>
<evidence type="ECO:0000313" key="9">
    <source>
        <dbReference type="EMBL" id="MBC2399634.1"/>
    </source>
</evidence>
<evidence type="ECO:0000256" key="7">
    <source>
        <dbReference type="SAM" id="Phobius"/>
    </source>
</evidence>
<dbReference type="Pfam" id="PF00482">
    <property type="entry name" value="T2SSF"/>
    <property type="match status" value="2"/>
</dbReference>
<feature type="domain" description="Type II secretion system protein GspF" evidence="8">
    <location>
        <begin position="66"/>
        <end position="184"/>
    </location>
</feature>
<evidence type="ECO:0000256" key="2">
    <source>
        <dbReference type="ARBA" id="ARBA00005745"/>
    </source>
</evidence>
<accession>A0A923ECX3</accession>
<comment type="subcellular location">
    <subcellularLocation>
        <location evidence="1">Cell membrane</location>
        <topology evidence="1">Multi-pass membrane protein</topology>
    </subcellularLocation>
</comment>
<dbReference type="InterPro" id="IPR042094">
    <property type="entry name" value="T2SS_GspF_sf"/>
</dbReference>
<reference evidence="9 10" key="1">
    <citation type="submission" date="2020-04" db="EMBL/GenBank/DDBJ databases">
        <title>Genomic insights into acetone-butanol-ethanol (ABE) fermentation by sequencing solventogenic clostridia strains.</title>
        <authorList>
            <person name="Brown S."/>
        </authorList>
    </citation>
    <scope>NUCLEOTIDE SEQUENCE [LARGE SCALE GENOMIC DNA]</scope>
    <source>
        <strain evidence="9 10">DJ011</strain>
    </source>
</reference>
<evidence type="ECO:0000259" key="8">
    <source>
        <dbReference type="Pfam" id="PF00482"/>
    </source>
</evidence>
<evidence type="ECO:0000256" key="5">
    <source>
        <dbReference type="ARBA" id="ARBA00022989"/>
    </source>
</evidence>
<dbReference type="InterPro" id="IPR003004">
    <property type="entry name" value="GspF/PilC"/>
</dbReference>
<keyword evidence="6 7" id="KW-0472">Membrane</keyword>
<name>A0A923ECX3_CLOTT</name>
<evidence type="ECO:0000256" key="3">
    <source>
        <dbReference type="ARBA" id="ARBA00022475"/>
    </source>
</evidence>
<gene>
    <name evidence="9" type="ORF">HGG79_17940</name>
</gene>
<dbReference type="InterPro" id="IPR018076">
    <property type="entry name" value="T2SS_GspF_dom"/>
</dbReference>
<feature type="domain" description="Type II secretion system protein GspF" evidence="8">
    <location>
        <begin position="265"/>
        <end position="387"/>
    </location>
</feature>
<dbReference type="AlphaFoldDB" id="A0A923ECX3"/>
<dbReference type="PANTHER" id="PTHR30012:SF0">
    <property type="entry name" value="TYPE II SECRETION SYSTEM PROTEIN F-RELATED"/>
    <property type="match status" value="1"/>
</dbReference>
<keyword evidence="3" id="KW-1003">Cell membrane</keyword>
<evidence type="ECO:0000256" key="4">
    <source>
        <dbReference type="ARBA" id="ARBA00022692"/>
    </source>
</evidence>
<dbReference type="EMBL" id="JAAZWO010000032">
    <property type="protein sequence ID" value="MBC2399634.1"/>
    <property type="molecule type" value="Genomic_DNA"/>
</dbReference>
<keyword evidence="10" id="KW-1185">Reference proteome</keyword>
<dbReference type="RefSeq" id="WP_173679961.1">
    <property type="nucleotide sequence ID" value="NZ_JAAZWO010000032.1"/>
</dbReference>
<comment type="caution">
    <text evidence="9">The sequence shown here is derived from an EMBL/GenBank/DDBJ whole genome shotgun (WGS) entry which is preliminary data.</text>
</comment>
<proteinExistence type="inferred from homology"/>
<evidence type="ECO:0000256" key="1">
    <source>
        <dbReference type="ARBA" id="ARBA00004651"/>
    </source>
</evidence>
<evidence type="ECO:0000313" key="10">
    <source>
        <dbReference type="Proteomes" id="UP000563151"/>
    </source>
</evidence>